<proteinExistence type="predicted"/>
<evidence type="ECO:0000313" key="1">
    <source>
        <dbReference type="EMBL" id="CAI0423553.1"/>
    </source>
</evidence>
<evidence type="ECO:0000313" key="2">
    <source>
        <dbReference type="Proteomes" id="UP001154282"/>
    </source>
</evidence>
<dbReference type="EMBL" id="CAMGYJ010000005">
    <property type="protein sequence ID" value="CAI0423553.1"/>
    <property type="molecule type" value="Genomic_DNA"/>
</dbReference>
<name>A0AAV0KRU0_9ROSI</name>
<sequence length="207" mass="23745">MAPSQLNERIHPTNPSQPQILPPSFHHRSSQHHYQTSIPISPANSQLLSQNFQRISASQSELGKQISLFQIFPSCSPHNSLVNPFISQLPPPNRRFLDSIGRRTQPCQLNWALEPLQLPRFPLPAACHRSLSEIPRRPPRCCRCHRRRQRRLEILVVVGIEDLEPTFDFVELHAALPDKASCHNHTTGFVIIYQPCSSRTWWPGEHN</sequence>
<protein>
    <submittedName>
        <fullName evidence="1">Uncharacterized protein</fullName>
    </submittedName>
</protein>
<keyword evidence="2" id="KW-1185">Reference proteome</keyword>
<dbReference type="Proteomes" id="UP001154282">
    <property type="component" value="Unassembled WGS sequence"/>
</dbReference>
<accession>A0AAV0KRU0</accession>
<gene>
    <name evidence="1" type="ORF">LITE_LOCUS19561</name>
</gene>
<comment type="caution">
    <text evidence="1">The sequence shown here is derived from an EMBL/GenBank/DDBJ whole genome shotgun (WGS) entry which is preliminary data.</text>
</comment>
<dbReference type="AlphaFoldDB" id="A0AAV0KRU0"/>
<organism evidence="1 2">
    <name type="scientific">Linum tenue</name>
    <dbReference type="NCBI Taxonomy" id="586396"/>
    <lineage>
        <taxon>Eukaryota</taxon>
        <taxon>Viridiplantae</taxon>
        <taxon>Streptophyta</taxon>
        <taxon>Embryophyta</taxon>
        <taxon>Tracheophyta</taxon>
        <taxon>Spermatophyta</taxon>
        <taxon>Magnoliopsida</taxon>
        <taxon>eudicotyledons</taxon>
        <taxon>Gunneridae</taxon>
        <taxon>Pentapetalae</taxon>
        <taxon>rosids</taxon>
        <taxon>fabids</taxon>
        <taxon>Malpighiales</taxon>
        <taxon>Linaceae</taxon>
        <taxon>Linum</taxon>
    </lineage>
</organism>
<reference evidence="1" key="1">
    <citation type="submission" date="2022-08" db="EMBL/GenBank/DDBJ databases">
        <authorList>
            <person name="Gutierrez-Valencia J."/>
        </authorList>
    </citation>
    <scope>NUCLEOTIDE SEQUENCE</scope>
</reference>